<organism evidence="1 2">
    <name type="scientific">Candidatus Brocadia fulgida</name>
    <dbReference type="NCBI Taxonomy" id="380242"/>
    <lineage>
        <taxon>Bacteria</taxon>
        <taxon>Pseudomonadati</taxon>
        <taxon>Planctomycetota</taxon>
        <taxon>Candidatus Brocadiia</taxon>
        <taxon>Candidatus Brocadiales</taxon>
        <taxon>Candidatus Brocadiaceae</taxon>
        <taxon>Candidatus Brocadia</taxon>
    </lineage>
</organism>
<proteinExistence type="predicted"/>
<protein>
    <recommendedName>
        <fullName evidence="3">Ribbon-helix-helix protein CopG domain-containing protein</fullName>
    </recommendedName>
</protein>
<reference evidence="1 2" key="1">
    <citation type="journal article" date="2013" name="BMC Microbiol.">
        <title>Identification of the type II cytochrome c maturation pathway in anammox bacteria by comparative genomics.</title>
        <authorList>
            <person name="Ferousi C."/>
            <person name="Speth D.R."/>
            <person name="Reimann J."/>
            <person name="Op den Camp H.J."/>
            <person name="Allen J.W."/>
            <person name="Keltjens J.T."/>
            <person name="Jetten M.S."/>
        </authorList>
    </citation>
    <scope>NUCLEOTIDE SEQUENCE [LARGE SCALE GENOMIC DNA]</scope>
    <source>
        <strain evidence="1">RU1</strain>
    </source>
</reference>
<sequence>MTDTERIILNIPKEMLERIDDFRRKQEVIPSRAAAIRHLLEKSLGTSKKETSKK</sequence>
<dbReference type="Proteomes" id="UP000034954">
    <property type="component" value="Unassembled WGS sequence"/>
</dbReference>
<name>A0A0M2UYM8_9BACT</name>
<accession>A0A0M2UYM8</accession>
<evidence type="ECO:0000313" key="1">
    <source>
        <dbReference type="EMBL" id="KKO20927.1"/>
    </source>
</evidence>
<dbReference type="AlphaFoldDB" id="A0A0M2UYM8"/>
<dbReference type="Gene3D" id="1.10.1220.10">
    <property type="entry name" value="Met repressor-like"/>
    <property type="match status" value="1"/>
</dbReference>
<evidence type="ECO:0000313" key="2">
    <source>
        <dbReference type="Proteomes" id="UP000034954"/>
    </source>
</evidence>
<evidence type="ECO:0008006" key="3">
    <source>
        <dbReference type="Google" id="ProtNLM"/>
    </source>
</evidence>
<comment type="caution">
    <text evidence="1">The sequence shown here is derived from an EMBL/GenBank/DDBJ whole genome shotgun (WGS) entry which is preliminary data.</text>
</comment>
<keyword evidence="2" id="KW-1185">Reference proteome</keyword>
<dbReference type="InterPro" id="IPR013321">
    <property type="entry name" value="Arc_rbn_hlx_hlx"/>
</dbReference>
<dbReference type="EMBL" id="LAQJ01000044">
    <property type="protein sequence ID" value="KKO20927.1"/>
    <property type="molecule type" value="Genomic_DNA"/>
</dbReference>
<dbReference type="GO" id="GO:0006355">
    <property type="term" value="P:regulation of DNA-templated transcription"/>
    <property type="evidence" value="ECO:0007669"/>
    <property type="project" value="InterPro"/>
</dbReference>
<gene>
    <name evidence="1" type="ORF">BROFUL_00360</name>
</gene>